<dbReference type="Proteomes" id="UP000007719">
    <property type="component" value="Chromosome"/>
</dbReference>
<evidence type="ECO:0000256" key="1">
    <source>
        <dbReference type="SAM" id="Phobius"/>
    </source>
</evidence>
<dbReference type="STRING" id="515635.Dtur_1618"/>
<dbReference type="HOGENOM" id="CLU_130936_1_2_0"/>
<keyword evidence="1" id="KW-0472">Membrane</keyword>
<dbReference type="Pfam" id="PF07009">
    <property type="entry name" value="NusG_II"/>
    <property type="match status" value="1"/>
</dbReference>
<dbReference type="EnsemblBacteria" id="ACK42891">
    <property type="protein sequence ID" value="ACK42891"/>
    <property type="gene ID" value="Dtur_1618"/>
</dbReference>
<proteinExistence type="predicted"/>
<dbReference type="RefSeq" id="WP_012583966.1">
    <property type="nucleotide sequence ID" value="NC_011661.1"/>
</dbReference>
<dbReference type="EMBL" id="CP001251">
    <property type="protein sequence ID" value="ACK42891.1"/>
    <property type="molecule type" value="Genomic_DNA"/>
</dbReference>
<keyword evidence="3" id="KW-1185">Reference proteome</keyword>
<keyword evidence="1" id="KW-0812">Transmembrane</keyword>
<evidence type="ECO:0000313" key="3">
    <source>
        <dbReference type="Proteomes" id="UP000007719"/>
    </source>
</evidence>
<dbReference type="OrthoDB" id="47603at2"/>
<dbReference type="KEGG" id="dtu:Dtur_1618"/>
<protein>
    <submittedName>
        <fullName evidence="2">Uncharacterized protein</fullName>
    </submittedName>
</protein>
<reference evidence="3" key="1">
    <citation type="journal article" date="2016" name="Front. Microbiol.">
        <title>The complete genome sequence of hyperthermophile Dictyoglomus turgidum DSM 6724 reveals a specialized carbohydrate fermentor.</title>
        <authorList>
            <person name="Brumm P.J."/>
            <person name="Gowda K."/>
            <person name="Robb F.T."/>
            <person name="Mead D.A."/>
        </authorList>
    </citation>
    <scope>NUCLEOTIDE SEQUENCE [LARGE SCALE GENOMIC DNA]</scope>
    <source>
        <strain evidence="3">DSM 6724 / Z-1310</strain>
    </source>
</reference>
<sequence length="115" mass="13344">MFRRYDILLIIFFLLLALGLFYFNYIRNEGVVLKVYVNNREVFSKSLGELKSRERFEVQGLLGKSVFEYVEGKGVRMISSPCPDKLCIKQGFINKVGESIVCLPNRVVITWEGRK</sequence>
<keyword evidence="1" id="KW-1133">Transmembrane helix</keyword>
<name>B8E2P7_DICTD</name>
<gene>
    <name evidence="2" type="ordered locus">Dtur_1618</name>
</gene>
<dbReference type="Gene3D" id="2.60.320.10">
    <property type="entry name" value="N-utilization substance G protein NusG, insert domain"/>
    <property type="match status" value="1"/>
</dbReference>
<dbReference type="InterPro" id="IPR038690">
    <property type="entry name" value="NusG_2_sf"/>
</dbReference>
<accession>B8E2P7</accession>
<dbReference type="AlphaFoldDB" id="B8E2P7"/>
<organism evidence="2 3">
    <name type="scientific">Dictyoglomus turgidum (strain DSM 6724 / Z-1310)</name>
    <dbReference type="NCBI Taxonomy" id="515635"/>
    <lineage>
        <taxon>Bacteria</taxon>
        <taxon>Pseudomonadati</taxon>
        <taxon>Dictyoglomota</taxon>
        <taxon>Dictyoglomia</taxon>
        <taxon>Dictyoglomales</taxon>
        <taxon>Dictyoglomaceae</taxon>
        <taxon>Dictyoglomus</taxon>
    </lineage>
</organism>
<dbReference type="InParanoid" id="B8E2P7"/>
<evidence type="ECO:0000313" key="2">
    <source>
        <dbReference type="EMBL" id="ACK42891.1"/>
    </source>
</evidence>
<feature type="transmembrane region" description="Helical" evidence="1">
    <location>
        <begin position="7"/>
        <end position="25"/>
    </location>
</feature>
<dbReference type="eggNOG" id="COG5341">
    <property type="taxonomic scope" value="Bacteria"/>
</dbReference>